<accession>A0A8R1I513</accession>
<reference evidence="3" key="1">
    <citation type="submission" date="2010-08" db="EMBL/GenBank/DDBJ databases">
        <authorList>
            <consortium name="Caenorhabditis japonica Sequencing Consortium"/>
            <person name="Wilson R.K."/>
        </authorList>
    </citation>
    <scope>NUCLEOTIDE SEQUENCE [LARGE SCALE GENOMIC DNA]</scope>
    <source>
        <strain evidence="3">DF5081</strain>
    </source>
</reference>
<organism evidence="2 3">
    <name type="scientific">Caenorhabditis japonica</name>
    <dbReference type="NCBI Taxonomy" id="281687"/>
    <lineage>
        <taxon>Eukaryota</taxon>
        <taxon>Metazoa</taxon>
        <taxon>Ecdysozoa</taxon>
        <taxon>Nematoda</taxon>
        <taxon>Chromadorea</taxon>
        <taxon>Rhabditida</taxon>
        <taxon>Rhabditina</taxon>
        <taxon>Rhabditomorpha</taxon>
        <taxon>Rhabditoidea</taxon>
        <taxon>Rhabditidae</taxon>
        <taxon>Peloderinae</taxon>
        <taxon>Caenorhabditis</taxon>
    </lineage>
</organism>
<sequence length="117" mass="12780">MKSFAPSLPFSIFLLLLPALSRTADPLEALIRNGWLMIRDYGERVISNIAIPRTSDLPENSGAFQLDPDKRKALDTFSQVLIGHGGQANGRFADDKHVSTWVPGCRVGGCLACHSDQ</sequence>
<name>A0A8R1I513_CAEJA</name>
<dbReference type="AlphaFoldDB" id="A0A8R1I513"/>
<evidence type="ECO:0000256" key="1">
    <source>
        <dbReference type="SAM" id="SignalP"/>
    </source>
</evidence>
<keyword evidence="3" id="KW-1185">Reference proteome</keyword>
<dbReference type="EnsemblMetazoa" id="CJA19561.1">
    <property type="protein sequence ID" value="CJA19561.1"/>
    <property type="gene ID" value="WBGene00175132"/>
</dbReference>
<feature type="chain" id="PRO_5035768341" evidence="1">
    <location>
        <begin position="24"/>
        <end position="117"/>
    </location>
</feature>
<evidence type="ECO:0000313" key="2">
    <source>
        <dbReference type="EnsemblMetazoa" id="CJA19561.1"/>
    </source>
</evidence>
<protein>
    <submittedName>
        <fullName evidence="2">Uncharacterized protein</fullName>
    </submittedName>
</protein>
<evidence type="ECO:0000313" key="3">
    <source>
        <dbReference type="Proteomes" id="UP000005237"/>
    </source>
</evidence>
<reference evidence="2" key="2">
    <citation type="submission" date="2022-06" db="UniProtKB">
        <authorList>
            <consortium name="EnsemblMetazoa"/>
        </authorList>
    </citation>
    <scope>IDENTIFICATION</scope>
    <source>
        <strain evidence="2">DF5081</strain>
    </source>
</reference>
<proteinExistence type="predicted"/>
<dbReference type="Proteomes" id="UP000005237">
    <property type="component" value="Unassembled WGS sequence"/>
</dbReference>
<feature type="signal peptide" evidence="1">
    <location>
        <begin position="1"/>
        <end position="23"/>
    </location>
</feature>
<keyword evidence="1" id="KW-0732">Signal</keyword>